<dbReference type="OrthoDB" id="1956808at2"/>
<dbReference type="GO" id="GO:0009036">
    <property type="term" value="F:type II site-specific deoxyribonuclease activity"/>
    <property type="evidence" value="ECO:0007669"/>
    <property type="project" value="InterPro"/>
</dbReference>
<gene>
    <name evidence="1" type="ORF">SAMN05421759_104335</name>
</gene>
<keyword evidence="2" id="KW-1185">Reference proteome</keyword>
<name>A0A1N7MHS7_9RHOB</name>
<dbReference type="InterPro" id="IPR011335">
    <property type="entry name" value="Restrct_endonuc-II-like"/>
</dbReference>
<keyword evidence="1" id="KW-0255">Endonuclease</keyword>
<dbReference type="GO" id="GO:0009307">
    <property type="term" value="P:DNA restriction-modification system"/>
    <property type="evidence" value="ECO:0007669"/>
    <property type="project" value="InterPro"/>
</dbReference>
<dbReference type="EMBL" id="FTOQ01000004">
    <property type="protein sequence ID" value="SIS85600.1"/>
    <property type="molecule type" value="Genomic_DNA"/>
</dbReference>
<reference evidence="2" key="1">
    <citation type="submission" date="2017-01" db="EMBL/GenBank/DDBJ databases">
        <authorList>
            <person name="Varghese N."/>
            <person name="Submissions S."/>
        </authorList>
    </citation>
    <scope>NUCLEOTIDE SEQUENCE [LARGE SCALE GENOMIC DNA]</scope>
    <source>
        <strain evidence="2">DSM 29430</strain>
    </source>
</reference>
<accession>A0A1N7MHS7</accession>
<organism evidence="1 2">
    <name type="scientific">Roseivivax lentus</name>
    <dbReference type="NCBI Taxonomy" id="633194"/>
    <lineage>
        <taxon>Bacteria</taxon>
        <taxon>Pseudomonadati</taxon>
        <taxon>Pseudomonadota</taxon>
        <taxon>Alphaproteobacteria</taxon>
        <taxon>Rhodobacterales</taxon>
        <taxon>Roseobacteraceae</taxon>
        <taxon>Roseivivax</taxon>
    </lineage>
</organism>
<dbReference type="SUPFAM" id="SSF52980">
    <property type="entry name" value="Restriction endonuclease-like"/>
    <property type="match status" value="1"/>
</dbReference>
<dbReference type="AlphaFoldDB" id="A0A1N7MHS7"/>
<dbReference type="Proteomes" id="UP000186684">
    <property type="component" value="Unassembled WGS sequence"/>
</dbReference>
<sequence length="252" mass="27848">MFDALRGRGFDVMVRNHAEAILSVDFPDETQELVEALLRVAIPVTELVASGGGEAKSTQRLRRELALAGWQKHNFRIETNVDGVPKGDGTSHEIDHIRRSPAGTLALEIEWNNKDPFFDRDLDNFQRLHAQSIISAGIIVTRGRALQDTLGQKIEAYLRAARIVDEAPLVALGMKERTARQRKYVAQAVASGQDFATAFARYFVADKFGMATTHWSKIEDRVRRGVGNPCPLLLIGLPADSVTPYSAATPEL</sequence>
<proteinExistence type="predicted"/>
<dbReference type="InterPro" id="IPR015278">
    <property type="entry name" value="BglII-like"/>
</dbReference>
<evidence type="ECO:0000313" key="1">
    <source>
        <dbReference type="EMBL" id="SIS85600.1"/>
    </source>
</evidence>
<dbReference type="STRING" id="633194.SAMN05421759_104335"/>
<protein>
    <submittedName>
        <fullName evidence="1">Restriction endonuclease BglII</fullName>
    </submittedName>
</protein>
<dbReference type="RefSeq" id="WP_076447903.1">
    <property type="nucleotide sequence ID" value="NZ_FTOQ01000004.1"/>
</dbReference>
<evidence type="ECO:0000313" key="2">
    <source>
        <dbReference type="Proteomes" id="UP000186684"/>
    </source>
</evidence>
<dbReference type="Pfam" id="PF09195">
    <property type="entry name" value="Endonuc-BglII"/>
    <property type="match status" value="1"/>
</dbReference>
<keyword evidence="1" id="KW-0378">Hydrolase</keyword>
<keyword evidence="1" id="KW-0540">Nuclease</keyword>